<dbReference type="EC" id="3.4.21.88" evidence="3"/>
<keyword evidence="3" id="KW-0378">Hydrolase</keyword>
<dbReference type="Pfam" id="PF00717">
    <property type="entry name" value="Peptidase_S24"/>
    <property type="match status" value="1"/>
</dbReference>
<dbReference type="InterPro" id="IPR036286">
    <property type="entry name" value="LexA/Signal_pep-like_sf"/>
</dbReference>
<gene>
    <name evidence="3" type="primary">lexA_1</name>
    <name evidence="3" type="ORF">HRbin22_01264</name>
</gene>
<sequence length="392" mass="44440">MPTDRHLLSRLIRALNEDDHPGLRRLSDLLDVLDEGSPDRAELRRLCRLLLSLPADDTIRPGESFRCRLGAQMVQMALDREEPWFSPPAVQRQLADACRALRLHGLALPEALTALLGARWLRSHDPAWALEMARRAERILYDLIRVATLQGRPHPELQDAIGQAQQLIHEILEDSLRVSSEETPGAQKAPEPAPELTPPASLSREEGTPALIGPLRPARLFLVSFTLLPDTHPRAGDLQFLDPQTTERRLDEADVLIETLEVGGRIYQPYVEKDMDPIVRIRPDQMLVLRVEGDSMRDAGIESGDLILAQRVPGMEARNPSFWVSLVGRLVLAVLMERYQAETHQAFLIKRLIRRNHQWWLRPENPDFEEIPLDPDLHELHPVLAILKPVLS</sequence>
<reference evidence="4" key="1">
    <citation type="submission" date="2017-09" db="EMBL/GenBank/DDBJ databases">
        <title>Metaegenomics of thermophilic ammonia-oxidizing enrichment culture.</title>
        <authorList>
            <person name="Kato S."/>
            <person name="Suzuki K."/>
        </authorList>
    </citation>
    <scope>NUCLEOTIDE SEQUENCE [LARGE SCALE GENOMIC DNA]</scope>
</reference>
<comment type="caution">
    <text evidence="3">The sequence shown here is derived from an EMBL/GenBank/DDBJ whole genome shotgun (WGS) entry which is preliminary data.</text>
</comment>
<dbReference type="GO" id="GO:0004252">
    <property type="term" value="F:serine-type endopeptidase activity"/>
    <property type="evidence" value="ECO:0007669"/>
    <property type="project" value="UniProtKB-EC"/>
</dbReference>
<feature type="region of interest" description="Disordered" evidence="1">
    <location>
        <begin position="178"/>
        <end position="206"/>
    </location>
</feature>
<dbReference type="AlphaFoldDB" id="A0A2H5Y6E6"/>
<dbReference type="Gene3D" id="2.10.109.10">
    <property type="entry name" value="Umud Fragment, subunit A"/>
    <property type="match status" value="1"/>
</dbReference>
<feature type="domain" description="Peptidase S24/S26A/S26B/S26C" evidence="2">
    <location>
        <begin position="281"/>
        <end position="375"/>
    </location>
</feature>
<dbReference type="EMBL" id="BEHY01000024">
    <property type="protein sequence ID" value="GBD09017.1"/>
    <property type="molecule type" value="Genomic_DNA"/>
</dbReference>
<organism evidence="3 4">
    <name type="scientific">Candidatus Thermoflexus japonica</name>
    <dbReference type="NCBI Taxonomy" id="2035417"/>
    <lineage>
        <taxon>Bacteria</taxon>
        <taxon>Bacillati</taxon>
        <taxon>Chloroflexota</taxon>
        <taxon>Thermoflexia</taxon>
        <taxon>Thermoflexales</taxon>
        <taxon>Thermoflexaceae</taxon>
        <taxon>Thermoflexus</taxon>
    </lineage>
</organism>
<name>A0A2H5Y6E6_9CHLR</name>
<evidence type="ECO:0000313" key="3">
    <source>
        <dbReference type="EMBL" id="GBD09017.1"/>
    </source>
</evidence>
<dbReference type="CDD" id="cd06529">
    <property type="entry name" value="S24_LexA-like"/>
    <property type="match status" value="1"/>
</dbReference>
<proteinExistence type="predicted"/>
<accession>A0A2H5Y6E6</accession>
<dbReference type="Proteomes" id="UP000236642">
    <property type="component" value="Unassembled WGS sequence"/>
</dbReference>
<evidence type="ECO:0000313" key="4">
    <source>
        <dbReference type="Proteomes" id="UP000236642"/>
    </source>
</evidence>
<dbReference type="SUPFAM" id="SSF51306">
    <property type="entry name" value="LexA/Signal peptidase"/>
    <property type="match status" value="1"/>
</dbReference>
<dbReference type="InterPro" id="IPR039418">
    <property type="entry name" value="LexA-like"/>
</dbReference>
<evidence type="ECO:0000259" key="2">
    <source>
        <dbReference type="Pfam" id="PF00717"/>
    </source>
</evidence>
<evidence type="ECO:0000256" key="1">
    <source>
        <dbReference type="SAM" id="MobiDB-lite"/>
    </source>
</evidence>
<protein>
    <submittedName>
        <fullName evidence="3">LexA repressor</fullName>
        <ecNumber evidence="3">3.4.21.88</ecNumber>
    </submittedName>
</protein>
<dbReference type="InterPro" id="IPR015927">
    <property type="entry name" value="Peptidase_S24_S26A/B/C"/>
</dbReference>